<comment type="caution">
    <text evidence="2">The sequence shown here is derived from an EMBL/GenBank/DDBJ whole genome shotgun (WGS) entry which is preliminary data.</text>
</comment>
<sequence>MKLLLVLLFTFGLSTACLAEVTIQVNDQAGQPLEDAVVELISSQPGSGKAVHAEVRQQDLTFVPFVSAVVRGTKVEFPNMDKTRHHVYSFSPAKEFELKLYVGKPEAPVLFDKAGIVALGCNIHDYMQAYIYVGTSPHLAVTGKNGLVTLAVPAGEYQLVLWHPWQNADWQPQKVTLSAGQIYQSSLAITHQQKPQKPKKGFGAYTGS</sequence>
<name>A0ABV9JNZ5_9GAMM</name>
<dbReference type="EMBL" id="JBHSGB010000010">
    <property type="protein sequence ID" value="MFC4655980.1"/>
    <property type="molecule type" value="Genomic_DNA"/>
</dbReference>
<dbReference type="RefSeq" id="WP_377334590.1">
    <property type="nucleotide sequence ID" value="NZ_JBHSGB010000010.1"/>
</dbReference>
<dbReference type="Proteomes" id="UP001595962">
    <property type="component" value="Unassembled WGS sequence"/>
</dbReference>
<dbReference type="Gene3D" id="2.60.40.420">
    <property type="entry name" value="Cupredoxins - blue copper proteins"/>
    <property type="match status" value="1"/>
</dbReference>
<keyword evidence="3" id="KW-1185">Reference proteome</keyword>
<reference evidence="3" key="1">
    <citation type="journal article" date="2019" name="Int. J. Syst. Evol. Microbiol.">
        <title>The Global Catalogue of Microorganisms (GCM) 10K type strain sequencing project: providing services to taxonomists for standard genome sequencing and annotation.</title>
        <authorList>
            <consortium name="The Broad Institute Genomics Platform"/>
            <consortium name="The Broad Institute Genome Sequencing Center for Infectious Disease"/>
            <person name="Wu L."/>
            <person name="Ma J."/>
        </authorList>
    </citation>
    <scope>NUCLEOTIDE SEQUENCE [LARGE SCALE GENOMIC DNA]</scope>
    <source>
        <strain evidence="3">DT28</strain>
    </source>
</reference>
<feature type="chain" id="PRO_5047185554" evidence="1">
    <location>
        <begin position="20"/>
        <end position="208"/>
    </location>
</feature>
<proteinExistence type="predicted"/>
<dbReference type="InterPro" id="IPR034242">
    <property type="entry name" value="MauL"/>
</dbReference>
<accession>A0ABV9JNZ5</accession>
<dbReference type="PROSITE" id="PS51257">
    <property type="entry name" value="PROKAR_LIPOPROTEIN"/>
    <property type="match status" value="1"/>
</dbReference>
<gene>
    <name evidence="2" type="ORF">ACFO3I_13265</name>
</gene>
<organism evidence="2 3">
    <name type="scientific">Rheinheimera marina</name>
    <dbReference type="NCBI Taxonomy" id="1774958"/>
    <lineage>
        <taxon>Bacteria</taxon>
        <taxon>Pseudomonadati</taxon>
        <taxon>Pseudomonadota</taxon>
        <taxon>Gammaproteobacteria</taxon>
        <taxon>Chromatiales</taxon>
        <taxon>Chromatiaceae</taxon>
        <taxon>Rheinheimera</taxon>
    </lineage>
</organism>
<evidence type="ECO:0000313" key="3">
    <source>
        <dbReference type="Proteomes" id="UP001595962"/>
    </source>
</evidence>
<keyword evidence="1" id="KW-0732">Signal</keyword>
<dbReference type="InterPro" id="IPR008972">
    <property type="entry name" value="Cupredoxin"/>
</dbReference>
<protein>
    <submittedName>
        <fullName evidence="2">Methylamine utilization protein</fullName>
    </submittedName>
</protein>
<evidence type="ECO:0000256" key="1">
    <source>
        <dbReference type="SAM" id="SignalP"/>
    </source>
</evidence>
<feature type="signal peptide" evidence="1">
    <location>
        <begin position="1"/>
        <end position="19"/>
    </location>
</feature>
<dbReference type="CDD" id="cd04221">
    <property type="entry name" value="MauL"/>
    <property type="match status" value="1"/>
</dbReference>
<dbReference type="SUPFAM" id="SSF49503">
    <property type="entry name" value="Cupredoxins"/>
    <property type="match status" value="1"/>
</dbReference>
<evidence type="ECO:0000313" key="2">
    <source>
        <dbReference type="EMBL" id="MFC4655980.1"/>
    </source>
</evidence>